<protein>
    <recommendedName>
        <fullName evidence="2">histidine kinase</fullName>
        <ecNumber evidence="2">2.7.13.3</ecNumber>
    </recommendedName>
</protein>
<dbReference type="InterPro" id="IPR050428">
    <property type="entry name" value="TCS_sensor_his_kinase"/>
</dbReference>
<keyword evidence="7" id="KW-1133">Transmembrane helix</keyword>
<evidence type="ECO:0000256" key="7">
    <source>
        <dbReference type="SAM" id="Phobius"/>
    </source>
</evidence>
<dbReference type="Pfam" id="PF02518">
    <property type="entry name" value="HATPase_c"/>
    <property type="match status" value="1"/>
</dbReference>
<dbReference type="EC" id="2.7.13.3" evidence="2"/>
<accession>A0A2T0UTF2</accession>
<dbReference type="EMBL" id="PVTJ01000002">
    <property type="protein sequence ID" value="PRY61205.1"/>
    <property type="molecule type" value="Genomic_DNA"/>
</dbReference>
<keyword evidence="5 9" id="KW-0418">Kinase</keyword>
<evidence type="ECO:0000256" key="3">
    <source>
        <dbReference type="ARBA" id="ARBA00022553"/>
    </source>
</evidence>
<organism evidence="9 10">
    <name type="scientific">Glycomyces artemisiae</name>
    <dbReference type="NCBI Taxonomy" id="1076443"/>
    <lineage>
        <taxon>Bacteria</taxon>
        <taxon>Bacillati</taxon>
        <taxon>Actinomycetota</taxon>
        <taxon>Actinomycetes</taxon>
        <taxon>Glycomycetales</taxon>
        <taxon>Glycomycetaceae</taxon>
        <taxon>Glycomyces</taxon>
    </lineage>
</organism>
<evidence type="ECO:0000256" key="2">
    <source>
        <dbReference type="ARBA" id="ARBA00012438"/>
    </source>
</evidence>
<evidence type="ECO:0000256" key="6">
    <source>
        <dbReference type="SAM" id="MobiDB-lite"/>
    </source>
</evidence>
<dbReference type="GO" id="GO:0005886">
    <property type="term" value="C:plasma membrane"/>
    <property type="evidence" value="ECO:0007669"/>
    <property type="project" value="TreeGrafter"/>
</dbReference>
<keyword evidence="10" id="KW-1185">Reference proteome</keyword>
<feature type="region of interest" description="Disordered" evidence="6">
    <location>
        <begin position="1"/>
        <end position="27"/>
    </location>
</feature>
<feature type="region of interest" description="Disordered" evidence="6">
    <location>
        <begin position="173"/>
        <end position="193"/>
    </location>
</feature>
<dbReference type="GO" id="GO:0000160">
    <property type="term" value="P:phosphorelay signal transduction system"/>
    <property type="evidence" value="ECO:0007669"/>
    <property type="project" value="TreeGrafter"/>
</dbReference>
<feature type="region of interest" description="Disordered" evidence="6">
    <location>
        <begin position="526"/>
        <end position="605"/>
    </location>
</feature>
<evidence type="ECO:0000256" key="4">
    <source>
        <dbReference type="ARBA" id="ARBA00022679"/>
    </source>
</evidence>
<evidence type="ECO:0000259" key="8">
    <source>
        <dbReference type="SMART" id="SM00387"/>
    </source>
</evidence>
<comment type="catalytic activity">
    <reaction evidence="1">
        <text>ATP + protein L-histidine = ADP + protein N-phospho-L-histidine.</text>
        <dbReference type="EC" id="2.7.13.3"/>
    </reaction>
</comment>
<reference evidence="9 10" key="1">
    <citation type="submission" date="2018-03" db="EMBL/GenBank/DDBJ databases">
        <title>Genomic Encyclopedia of Type Strains, Phase III (KMG-III): the genomes of soil and plant-associated and newly described type strains.</title>
        <authorList>
            <person name="Whitman W."/>
        </authorList>
    </citation>
    <scope>NUCLEOTIDE SEQUENCE [LARGE SCALE GENOMIC DNA]</scope>
    <source>
        <strain evidence="9 10">CGMCC 4.7067</strain>
    </source>
</reference>
<dbReference type="GO" id="GO:0004673">
    <property type="term" value="F:protein histidine kinase activity"/>
    <property type="evidence" value="ECO:0007669"/>
    <property type="project" value="UniProtKB-EC"/>
</dbReference>
<gene>
    <name evidence="9" type="ORF">B0I28_102827</name>
</gene>
<evidence type="ECO:0000256" key="5">
    <source>
        <dbReference type="ARBA" id="ARBA00022777"/>
    </source>
</evidence>
<dbReference type="Gene3D" id="3.30.565.10">
    <property type="entry name" value="Histidine kinase-like ATPase, C-terminal domain"/>
    <property type="match status" value="1"/>
</dbReference>
<evidence type="ECO:0000313" key="9">
    <source>
        <dbReference type="EMBL" id="PRY61205.1"/>
    </source>
</evidence>
<keyword evidence="3" id="KW-0597">Phosphoprotein</keyword>
<evidence type="ECO:0000256" key="1">
    <source>
        <dbReference type="ARBA" id="ARBA00000085"/>
    </source>
</evidence>
<feature type="transmembrane region" description="Helical" evidence="7">
    <location>
        <begin position="40"/>
        <end position="61"/>
    </location>
</feature>
<sequence length="605" mass="64954">MPETPRSTTHTFQPSGPAPQGFSGEDAGAPVELKPRLMRIALLPLTAAALLGAGAAVVFAATDAASRPSWMVPAVLGSAVVLIAVVAYFASSAASKAEADLTRQVQTVRRSTVETHYKVWQILDDLQRELPQDQRWSVPLPNPGASAASTEEALRLLASEARHLRAAAEAVAARGVRPTQPQQQPQLPAKVPPQMVTSGPIDTVDVQARVGIFVNLARRLQSLVHREIEQLDELENQVEDPDLLKGLFSVDHLATRIRRHAENLAVLGGATSHRQWSRPVNVYEALRSAVAEVEQYARVKLVRPIEGTLKGHAVADIIHLVAELVENATTFSAPGTQVLIRVQRVRTGLAVEVEDRGLGMENHERNRYNTMLATPDRVDLDELLADGRIGLYVVSSLARRHTLTVQLQSNIFGGTQAVLVVPEELLGDDTPPAPQAAPREIPAAPQAMPVRQPGSQTPPQLPSVQLRPLPSAGATPRSAPMPQPRMDAAPAPVYAEAASYQENPSYTPASVAVDTGALPVTAEMQAVESPTNGYGPDGRPALPKRTKQTHLAPQLRDDPGRPARGSEAGHDPGLMAAFQQGQQRADGSPQIPNDSVSSPYRNEEF</sequence>
<proteinExistence type="predicted"/>
<dbReference type="AlphaFoldDB" id="A0A2T0UTF2"/>
<keyword evidence="7" id="KW-0812">Transmembrane</keyword>
<evidence type="ECO:0000313" key="10">
    <source>
        <dbReference type="Proteomes" id="UP000238176"/>
    </source>
</evidence>
<dbReference type="PANTHER" id="PTHR45436:SF5">
    <property type="entry name" value="SENSOR HISTIDINE KINASE TRCS"/>
    <property type="match status" value="1"/>
</dbReference>
<dbReference type="InterPro" id="IPR003594">
    <property type="entry name" value="HATPase_dom"/>
</dbReference>
<feature type="transmembrane region" description="Helical" evidence="7">
    <location>
        <begin position="70"/>
        <end position="90"/>
    </location>
</feature>
<dbReference type="Proteomes" id="UP000238176">
    <property type="component" value="Unassembled WGS sequence"/>
</dbReference>
<keyword evidence="7" id="KW-0472">Membrane</keyword>
<feature type="compositionally biased region" description="Polar residues" evidence="6">
    <location>
        <begin position="1"/>
        <end position="14"/>
    </location>
</feature>
<keyword evidence="4" id="KW-0808">Transferase</keyword>
<feature type="domain" description="Histidine kinase/HSP90-like ATPase" evidence="8">
    <location>
        <begin position="312"/>
        <end position="425"/>
    </location>
</feature>
<dbReference type="PANTHER" id="PTHR45436">
    <property type="entry name" value="SENSOR HISTIDINE KINASE YKOH"/>
    <property type="match status" value="1"/>
</dbReference>
<feature type="compositionally biased region" description="Polar residues" evidence="6">
    <location>
        <begin position="579"/>
        <end position="605"/>
    </location>
</feature>
<dbReference type="InterPro" id="IPR036890">
    <property type="entry name" value="HATPase_C_sf"/>
</dbReference>
<dbReference type="SMART" id="SM00387">
    <property type="entry name" value="HATPase_c"/>
    <property type="match status" value="1"/>
</dbReference>
<name>A0A2T0UTF2_9ACTN</name>
<feature type="region of interest" description="Disordered" evidence="6">
    <location>
        <begin position="447"/>
        <end position="487"/>
    </location>
</feature>
<comment type="caution">
    <text evidence="9">The sequence shown here is derived from an EMBL/GenBank/DDBJ whole genome shotgun (WGS) entry which is preliminary data.</text>
</comment>
<dbReference type="SUPFAM" id="SSF55874">
    <property type="entry name" value="ATPase domain of HSP90 chaperone/DNA topoisomerase II/histidine kinase"/>
    <property type="match status" value="1"/>
</dbReference>